<dbReference type="EMBL" id="HBER01058419">
    <property type="protein sequence ID" value="CAD8553879.1"/>
    <property type="molecule type" value="Transcribed_RNA"/>
</dbReference>
<dbReference type="Gene3D" id="3.40.50.1240">
    <property type="entry name" value="Phosphoglycerate mutase-like"/>
    <property type="match status" value="1"/>
</dbReference>
<evidence type="ECO:0000313" key="2">
    <source>
        <dbReference type="EMBL" id="CAD8553879.1"/>
    </source>
</evidence>
<dbReference type="GO" id="GO:0005737">
    <property type="term" value="C:cytoplasm"/>
    <property type="evidence" value="ECO:0007669"/>
    <property type="project" value="TreeGrafter"/>
</dbReference>
<organism evidence="2">
    <name type="scientific">Calcidiscus leptoporus</name>
    <dbReference type="NCBI Taxonomy" id="127549"/>
    <lineage>
        <taxon>Eukaryota</taxon>
        <taxon>Haptista</taxon>
        <taxon>Haptophyta</taxon>
        <taxon>Prymnesiophyceae</taxon>
        <taxon>Coccolithales</taxon>
        <taxon>Calcidiscaceae</taxon>
        <taxon>Calcidiscus</taxon>
    </lineage>
</organism>
<sequence>MRVSRDLALHWRTAGFRLALSIPAVLGLWLLVSRFTALRKKELVLNAKAKAVRALTLNGLPRFAVRGYERGVQVPPASKVIHFVRHAQAMHNTAAEVYKANGGTGGVHPYRDPAMVDPVLTKRGREQAAQLQEPAGELPLELIVCSPLLRAVETATISLKRHLEAGVPFLAIEDIREQIGKNFCDKRAKRSLAQKIYPHVDFSEVSEEDTLFTEEREPLDAMVLRADRALARLMLRPEDHIAVVTHSSFLNALFNGAVEYSQAAHLCAWFETAELRSVVLSPLPHDGLLPWKRDRRISSATSPPSRLSR</sequence>
<name>A0A7S0JKX4_9EUKA</name>
<evidence type="ECO:0008006" key="3">
    <source>
        <dbReference type="Google" id="ProtNLM"/>
    </source>
</evidence>
<keyword evidence="1" id="KW-0812">Transmembrane</keyword>
<dbReference type="AlphaFoldDB" id="A0A7S0JKX4"/>
<keyword evidence="1" id="KW-0472">Membrane</keyword>
<keyword evidence="1" id="KW-1133">Transmembrane helix</keyword>
<protein>
    <recommendedName>
        <fullName evidence="3">Phosphoglycerate mutase</fullName>
    </recommendedName>
</protein>
<dbReference type="Pfam" id="PF00300">
    <property type="entry name" value="His_Phos_1"/>
    <property type="match status" value="1"/>
</dbReference>
<evidence type="ECO:0000256" key="1">
    <source>
        <dbReference type="SAM" id="Phobius"/>
    </source>
</evidence>
<dbReference type="InterPro" id="IPR029033">
    <property type="entry name" value="His_PPase_superfam"/>
</dbReference>
<dbReference type="InterPro" id="IPR050275">
    <property type="entry name" value="PGM_Phosphatase"/>
</dbReference>
<dbReference type="CDD" id="cd07067">
    <property type="entry name" value="HP_PGM_like"/>
    <property type="match status" value="1"/>
</dbReference>
<feature type="transmembrane region" description="Helical" evidence="1">
    <location>
        <begin position="14"/>
        <end position="32"/>
    </location>
</feature>
<dbReference type="GO" id="GO:0016791">
    <property type="term" value="F:phosphatase activity"/>
    <property type="evidence" value="ECO:0007669"/>
    <property type="project" value="TreeGrafter"/>
</dbReference>
<reference evidence="2" key="1">
    <citation type="submission" date="2021-01" db="EMBL/GenBank/DDBJ databases">
        <authorList>
            <person name="Corre E."/>
            <person name="Pelletier E."/>
            <person name="Niang G."/>
            <person name="Scheremetjew M."/>
            <person name="Finn R."/>
            <person name="Kale V."/>
            <person name="Holt S."/>
            <person name="Cochrane G."/>
            <person name="Meng A."/>
            <person name="Brown T."/>
            <person name="Cohen L."/>
        </authorList>
    </citation>
    <scope>NUCLEOTIDE SEQUENCE</scope>
    <source>
        <strain evidence="2">RCC1130</strain>
    </source>
</reference>
<gene>
    <name evidence="2" type="ORF">CLEP1334_LOCUS29170</name>
</gene>
<proteinExistence type="predicted"/>
<dbReference type="SMART" id="SM00855">
    <property type="entry name" value="PGAM"/>
    <property type="match status" value="1"/>
</dbReference>
<accession>A0A7S0JKX4</accession>
<dbReference type="PANTHER" id="PTHR48100:SF1">
    <property type="entry name" value="HISTIDINE PHOSPHATASE FAMILY PROTEIN-RELATED"/>
    <property type="match status" value="1"/>
</dbReference>
<dbReference type="PANTHER" id="PTHR48100">
    <property type="entry name" value="BROAD-SPECIFICITY PHOSPHATASE YOR283W-RELATED"/>
    <property type="match status" value="1"/>
</dbReference>
<dbReference type="SUPFAM" id="SSF53254">
    <property type="entry name" value="Phosphoglycerate mutase-like"/>
    <property type="match status" value="1"/>
</dbReference>
<dbReference type="InterPro" id="IPR013078">
    <property type="entry name" value="His_Pase_superF_clade-1"/>
</dbReference>